<dbReference type="EMBL" id="CADEAL010004246">
    <property type="protein sequence ID" value="CAB1455243.1"/>
    <property type="molecule type" value="Genomic_DNA"/>
</dbReference>
<accession>A0A9N7VU25</accession>
<feature type="region of interest" description="Disordered" evidence="1">
    <location>
        <begin position="12"/>
        <end position="68"/>
    </location>
</feature>
<evidence type="ECO:0000256" key="1">
    <source>
        <dbReference type="SAM" id="MobiDB-lite"/>
    </source>
</evidence>
<evidence type="ECO:0000313" key="3">
    <source>
        <dbReference type="Proteomes" id="UP001153269"/>
    </source>
</evidence>
<protein>
    <submittedName>
        <fullName evidence="2">Uncharacterized protein</fullName>
    </submittedName>
</protein>
<proteinExistence type="predicted"/>
<dbReference type="AlphaFoldDB" id="A0A9N7VU25"/>
<name>A0A9N7VU25_PLEPL</name>
<sequence length="103" mass="11095">MSYSRLISMKIKTNLPKSTDPDSLGSSLTNTSSFHQDGHLGTLLPQRSSDRSTRSPEGSGVNPGSWAQSQDAIYSVETQVESSLFLQATDGPLQIALDRLSNP</sequence>
<feature type="compositionally biased region" description="Polar residues" evidence="1">
    <location>
        <begin position="24"/>
        <end position="35"/>
    </location>
</feature>
<keyword evidence="3" id="KW-1185">Reference proteome</keyword>
<gene>
    <name evidence="2" type="ORF">PLEPLA_LOCUS43014</name>
</gene>
<dbReference type="Proteomes" id="UP001153269">
    <property type="component" value="Unassembled WGS sequence"/>
</dbReference>
<organism evidence="2 3">
    <name type="scientific">Pleuronectes platessa</name>
    <name type="common">European plaice</name>
    <dbReference type="NCBI Taxonomy" id="8262"/>
    <lineage>
        <taxon>Eukaryota</taxon>
        <taxon>Metazoa</taxon>
        <taxon>Chordata</taxon>
        <taxon>Craniata</taxon>
        <taxon>Vertebrata</taxon>
        <taxon>Euteleostomi</taxon>
        <taxon>Actinopterygii</taxon>
        <taxon>Neopterygii</taxon>
        <taxon>Teleostei</taxon>
        <taxon>Neoteleostei</taxon>
        <taxon>Acanthomorphata</taxon>
        <taxon>Carangaria</taxon>
        <taxon>Pleuronectiformes</taxon>
        <taxon>Pleuronectoidei</taxon>
        <taxon>Pleuronectidae</taxon>
        <taxon>Pleuronectes</taxon>
    </lineage>
</organism>
<evidence type="ECO:0000313" key="2">
    <source>
        <dbReference type="EMBL" id="CAB1455243.1"/>
    </source>
</evidence>
<reference evidence="2" key="1">
    <citation type="submission" date="2020-03" db="EMBL/GenBank/DDBJ databases">
        <authorList>
            <person name="Weist P."/>
        </authorList>
    </citation>
    <scope>NUCLEOTIDE SEQUENCE</scope>
</reference>
<comment type="caution">
    <text evidence="2">The sequence shown here is derived from an EMBL/GenBank/DDBJ whole genome shotgun (WGS) entry which is preliminary data.</text>
</comment>